<evidence type="ECO:0000313" key="4">
    <source>
        <dbReference type="Proteomes" id="UP000593578"/>
    </source>
</evidence>
<feature type="domain" description="DUF4283" evidence="1">
    <location>
        <begin position="5"/>
        <end position="71"/>
    </location>
</feature>
<sequence length="268" mass="30287">MDSVVNFPSLRNTLADLWHPLGGATISDIGDKRILFRFYYEIDLKRVCEDMSWTFNRHMIIFHKVKQREDPLQVPFIYSVYENSSENRCSDPVEVKEENCFGSRSFGLCHFQYEKLTLFCFLCGKLGHGEGFCLIWVMLGTQVVEFGWDVSLRAAPRRGSTGASRWLREENPGRNFGGEFKERGSMANVEGNIANVANAAQHVTNGRDSCSNGWMDLGSDMEDNPLEVVNGKKRQRTHEGNLNSFVSMVSKNLANSNDILVVASKLVV</sequence>
<gene>
    <name evidence="3" type="ORF">Gorai_004589</name>
</gene>
<evidence type="ECO:0000259" key="1">
    <source>
        <dbReference type="Pfam" id="PF14111"/>
    </source>
</evidence>
<dbReference type="AlphaFoldDB" id="A0A7J8QJU8"/>
<dbReference type="InterPro" id="IPR025558">
    <property type="entry name" value="DUF4283"/>
</dbReference>
<dbReference type="Pfam" id="PF14111">
    <property type="entry name" value="DUF4283"/>
    <property type="match status" value="1"/>
</dbReference>
<dbReference type="Proteomes" id="UP000593578">
    <property type="component" value="Unassembled WGS sequence"/>
</dbReference>
<comment type="caution">
    <text evidence="3">The sequence shown here is derived from an EMBL/GenBank/DDBJ whole genome shotgun (WGS) entry which is preliminary data.</text>
</comment>
<proteinExistence type="predicted"/>
<protein>
    <recommendedName>
        <fullName evidence="5">DUF4283 domain-containing protein</fullName>
    </recommendedName>
</protein>
<dbReference type="EMBL" id="JABEZZ010000012">
    <property type="protein sequence ID" value="MBA0601412.1"/>
    <property type="molecule type" value="Genomic_DNA"/>
</dbReference>
<evidence type="ECO:0008006" key="5">
    <source>
        <dbReference type="Google" id="ProtNLM"/>
    </source>
</evidence>
<dbReference type="PANTHER" id="PTHR31286:SF153">
    <property type="entry name" value="DUF4283 DOMAIN PROTEIN"/>
    <property type="match status" value="1"/>
</dbReference>
<evidence type="ECO:0000259" key="2">
    <source>
        <dbReference type="Pfam" id="PF14392"/>
    </source>
</evidence>
<reference evidence="3 4" key="1">
    <citation type="journal article" date="2019" name="Genome Biol. Evol.">
        <title>Insights into the evolution of the New World diploid cottons (Gossypium, subgenus Houzingenia) based on genome sequencing.</title>
        <authorList>
            <person name="Grover C.E."/>
            <person name="Arick M.A. 2nd"/>
            <person name="Thrash A."/>
            <person name="Conover J.L."/>
            <person name="Sanders W.S."/>
            <person name="Peterson D.G."/>
            <person name="Frelichowski J.E."/>
            <person name="Scheffler J.A."/>
            <person name="Scheffler B.E."/>
            <person name="Wendel J.F."/>
        </authorList>
    </citation>
    <scope>NUCLEOTIDE SEQUENCE [LARGE SCALE GENOMIC DNA]</scope>
    <source>
        <strain evidence="3">8</strain>
        <tissue evidence="3">Leaf</tissue>
    </source>
</reference>
<dbReference type="InterPro" id="IPR040256">
    <property type="entry name" value="At4g02000-like"/>
</dbReference>
<feature type="domain" description="Zinc knuckle CX2CX4HX4C" evidence="2">
    <location>
        <begin position="101"/>
        <end position="134"/>
    </location>
</feature>
<organism evidence="3 4">
    <name type="scientific">Gossypium raimondii</name>
    <name type="common">Peruvian cotton</name>
    <name type="synonym">Gossypium klotzschianum subsp. raimondii</name>
    <dbReference type="NCBI Taxonomy" id="29730"/>
    <lineage>
        <taxon>Eukaryota</taxon>
        <taxon>Viridiplantae</taxon>
        <taxon>Streptophyta</taxon>
        <taxon>Embryophyta</taxon>
        <taxon>Tracheophyta</taxon>
        <taxon>Spermatophyta</taxon>
        <taxon>Magnoliopsida</taxon>
        <taxon>eudicotyledons</taxon>
        <taxon>Gunneridae</taxon>
        <taxon>Pentapetalae</taxon>
        <taxon>rosids</taxon>
        <taxon>malvids</taxon>
        <taxon>Malvales</taxon>
        <taxon>Malvaceae</taxon>
        <taxon>Malvoideae</taxon>
        <taxon>Gossypium</taxon>
    </lineage>
</organism>
<accession>A0A7J8QJU8</accession>
<name>A0A7J8QJU8_GOSRA</name>
<evidence type="ECO:0000313" key="3">
    <source>
        <dbReference type="EMBL" id="MBA0601412.1"/>
    </source>
</evidence>
<dbReference type="Pfam" id="PF14392">
    <property type="entry name" value="zf-CCHC_4"/>
    <property type="match status" value="1"/>
</dbReference>
<dbReference type="InterPro" id="IPR025836">
    <property type="entry name" value="Zn_knuckle_CX2CX4HX4C"/>
</dbReference>
<dbReference type="PANTHER" id="PTHR31286">
    <property type="entry name" value="GLYCINE-RICH CELL WALL STRUCTURAL PROTEIN 1.8-LIKE"/>
    <property type="match status" value="1"/>
</dbReference>